<dbReference type="STRING" id="348802.A0A0D2EQK7"/>
<gene>
    <name evidence="4" type="ORF">PV05_05606</name>
</gene>
<reference evidence="4 5" key="1">
    <citation type="submission" date="2015-01" db="EMBL/GenBank/DDBJ databases">
        <title>The Genome Sequence of Exophiala xenobiotica CBS118157.</title>
        <authorList>
            <consortium name="The Broad Institute Genomics Platform"/>
            <person name="Cuomo C."/>
            <person name="de Hoog S."/>
            <person name="Gorbushina A."/>
            <person name="Stielow B."/>
            <person name="Teixiera M."/>
            <person name="Abouelleil A."/>
            <person name="Chapman S.B."/>
            <person name="Priest M."/>
            <person name="Young S.K."/>
            <person name="Wortman J."/>
            <person name="Nusbaum C."/>
            <person name="Birren B."/>
        </authorList>
    </citation>
    <scope>NUCLEOTIDE SEQUENCE [LARGE SCALE GENOMIC DNA]</scope>
    <source>
        <strain evidence="4 5">CBS 118157</strain>
    </source>
</reference>
<dbReference type="PANTHER" id="PTHR15665">
    <property type="entry name" value="ASTEROID PROTEIN"/>
    <property type="match status" value="1"/>
</dbReference>
<dbReference type="InterPro" id="IPR039436">
    <property type="entry name" value="Asteroid_dom"/>
</dbReference>
<dbReference type="RefSeq" id="XP_013317584.1">
    <property type="nucleotide sequence ID" value="XM_013462130.1"/>
</dbReference>
<dbReference type="InterPro" id="IPR029060">
    <property type="entry name" value="PIN-like_dom_sf"/>
</dbReference>
<dbReference type="PANTHER" id="PTHR15665:SF1">
    <property type="entry name" value="PROTEIN ASTEROID HOMOLOG 1"/>
    <property type="match status" value="1"/>
</dbReference>
<protein>
    <recommendedName>
        <fullName evidence="3">Asteroid domain-containing protein</fullName>
    </recommendedName>
</protein>
<dbReference type="OrthoDB" id="5297549at2759"/>
<evidence type="ECO:0000313" key="5">
    <source>
        <dbReference type="Proteomes" id="UP000054342"/>
    </source>
</evidence>
<evidence type="ECO:0000313" key="4">
    <source>
        <dbReference type="EMBL" id="KIW57000.1"/>
    </source>
</evidence>
<feature type="compositionally biased region" description="Polar residues" evidence="2">
    <location>
        <begin position="607"/>
        <end position="620"/>
    </location>
</feature>
<dbReference type="HOGENOM" id="CLU_016461_1_0_1"/>
<organism evidence="4 5">
    <name type="scientific">Exophiala xenobiotica</name>
    <dbReference type="NCBI Taxonomy" id="348802"/>
    <lineage>
        <taxon>Eukaryota</taxon>
        <taxon>Fungi</taxon>
        <taxon>Dikarya</taxon>
        <taxon>Ascomycota</taxon>
        <taxon>Pezizomycotina</taxon>
        <taxon>Eurotiomycetes</taxon>
        <taxon>Chaetothyriomycetidae</taxon>
        <taxon>Chaetothyriales</taxon>
        <taxon>Herpotrichiellaceae</taxon>
        <taxon>Exophiala</taxon>
    </lineage>
</organism>
<dbReference type="AlphaFoldDB" id="A0A0D2EQK7"/>
<evidence type="ECO:0000256" key="1">
    <source>
        <dbReference type="ARBA" id="ARBA00007398"/>
    </source>
</evidence>
<sequence>MGIPRLSQDLRPYAEGVTLHSSSQGSHQNPDVISSMVIDGPSLVYYVYHKLLAYKSLRTPTLVAQIPTYHEINEALRQFLSNLEADNVEVQKLFFDGALPESKHGVRLERMDKLRQQLEAYRKVYPEFPPVSASISAVDSEKALWETPVMSTRKSTLPAPPFMVASAIESLRSGPFKDRVQLVPGEADVFCATMAKETGGAILTNDSDLAVHDLGATGRVVLLHSLEKKHSLGASYGSIIAFALSPSHVAERMQVTSLLRFGFERFLDPSLSAAVVRERAKDDSRLEKLHAEYEAFCEQYTDAPTTQLDELALLDGLDPRIAEAVVTSDESADMYLTPIVEDPSRDSSWAYGASIRRLAYSLLLTPSVHSKLSKTVTEYARKGQRITPTLIQPVNESLVREHLRMMLQTLETLKPQPFEGNFGSVTALQWYILAFRLVCEQKLEADKPTPSVTQMTRLLGLQPSIASLGSKVQWDDVHLLANMHAVLYSFRILQQLTRHVLKNLKCKSSMDSGISNTLWELHSRLESMPNIEDLFLDIPDLRAKTADLDLEARNNAITGLANLIFPGHRDGRTGAEKATLQQQNNTTQATDGEWMPARSKRKRKRATQGTPQISRMSSNMFDLLNGG</sequence>
<feature type="domain" description="Asteroid" evidence="3">
    <location>
        <begin position="160"/>
        <end position="391"/>
    </location>
</feature>
<dbReference type="InterPro" id="IPR026832">
    <property type="entry name" value="Asteroid"/>
</dbReference>
<feature type="region of interest" description="Disordered" evidence="2">
    <location>
        <begin position="571"/>
        <end position="627"/>
    </location>
</feature>
<proteinExistence type="inferred from homology"/>
<evidence type="ECO:0000256" key="2">
    <source>
        <dbReference type="SAM" id="MobiDB-lite"/>
    </source>
</evidence>
<evidence type="ECO:0000259" key="3">
    <source>
        <dbReference type="Pfam" id="PF12813"/>
    </source>
</evidence>
<keyword evidence="5" id="KW-1185">Reference proteome</keyword>
<accession>A0A0D2EQK7</accession>
<dbReference type="CDD" id="cd18675">
    <property type="entry name" value="PIN_SpAst1-like"/>
    <property type="match status" value="1"/>
</dbReference>
<feature type="compositionally biased region" description="Low complexity" evidence="2">
    <location>
        <begin position="578"/>
        <end position="590"/>
    </location>
</feature>
<dbReference type="Gene3D" id="3.40.50.1010">
    <property type="entry name" value="5'-nuclease"/>
    <property type="match status" value="1"/>
</dbReference>
<dbReference type="GeneID" id="25327514"/>
<comment type="similarity">
    <text evidence="1">Belongs to the asteroid family.</text>
</comment>
<dbReference type="Proteomes" id="UP000054342">
    <property type="component" value="Unassembled WGS sequence"/>
</dbReference>
<dbReference type="Pfam" id="PF12813">
    <property type="entry name" value="XPG_I_2"/>
    <property type="match status" value="1"/>
</dbReference>
<dbReference type="SUPFAM" id="SSF88723">
    <property type="entry name" value="PIN domain-like"/>
    <property type="match status" value="1"/>
</dbReference>
<dbReference type="EMBL" id="KN847319">
    <property type="protein sequence ID" value="KIW57000.1"/>
    <property type="molecule type" value="Genomic_DNA"/>
</dbReference>
<name>A0A0D2EQK7_9EURO</name>